<sequence length="349" mass="37716">MMLFLVSCKRDKTEDDTYISSVETSKNIAENEGNKERYTIGWSVNEASREFYKSIQDGVLAKAEELGIDVIPHDERGSTAEMITGAINLIEQGIDALVIAPVTPEAMGIVSDAAREAGIPIVVLDTGYNGADIDAFIVSDSFGGGVLAGEYALELIADHNLTSKNVAIITVEEKFIYARRRGEGFRNVMLDAGYDVVAQLPGNSNPIDGYLAMKKILSQSGDDLAVVFAENDRMALGAVQAINEAGKKGEIMVIGFDAEPSAIQAIKEGLMQGTIAQESFEMGELGVETANTLLTGGIVAYDDRVNKELYVEVYLIDETGEPRQVEVPREESKSSQKEGPPQKNQIIPI</sequence>
<dbReference type="OrthoDB" id="569491at2"/>
<feature type="domain" description="Periplasmic binding protein" evidence="5">
    <location>
        <begin position="40"/>
        <end position="296"/>
    </location>
</feature>
<evidence type="ECO:0000256" key="3">
    <source>
        <dbReference type="ARBA" id="ARBA00022729"/>
    </source>
</evidence>
<feature type="region of interest" description="Disordered" evidence="4">
    <location>
        <begin position="321"/>
        <end position="349"/>
    </location>
</feature>
<evidence type="ECO:0000259" key="5">
    <source>
        <dbReference type="Pfam" id="PF13407"/>
    </source>
</evidence>
<protein>
    <submittedName>
        <fullName evidence="6">Ribose-binding protein</fullName>
    </submittedName>
</protein>
<comment type="similarity">
    <text evidence="2">Belongs to the bacterial solute-binding protein 2 family.</text>
</comment>
<proteinExistence type="inferred from homology"/>
<dbReference type="GO" id="GO:0030313">
    <property type="term" value="C:cell envelope"/>
    <property type="evidence" value="ECO:0007669"/>
    <property type="project" value="UniProtKB-SubCell"/>
</dbReference>
<comment type="subcellular location">
    <subcellularLocation>
        <location evidence="1">Cell envelope</location>
    </subcellularLocation>
</comment>
<dbReference type="InterPro" id="IPR025997">
    <property type="entry name" value="SBP_2_dom"/>
</dbReference>
<dbReference type="PANTHER" id="PTHR46847">
    <property type="entry name" value="D-ALLOSE-BINDING PERIPLASMIC PROTEIN-RELATED"/>
    <property type="match status" value="1"/>
</dbReference>
<evidence type="ECO:0000256" key="1">
    <source>
        <dbReference type="ARBA" id="ARBA00004196"/>
    </source>
</evidence>
<name>A0A3N1X6E9_9FIRM</name>
<dbReference type="AlphaFoldDB" id="A0A3N1X6E9"/>
<dbReference type="InterPro" id="IPR028082">
    <property type="entry name" value="Peripla_BP_I"/>
</dbReference>
<evidence type="ECO:0000313" key="7">
    <source>
        <dbReference type="Proteomes" id="UP000273083"/>
    </source>
</evidence>
<dbReference type="Gene3D" id="3.40.50.2300">
    <property type="match status" value="2"/>
</dbReference>
<evidence type="ECO:0000313" key="6">
    <source>
        <dbReference type="EMBL" id="ROR22353.1"/>
    </source>
</evidence>
<comment type="caution">
    <text evidence="6">The sequence shown here is derived from an EMBL/GenBank/DDBJ whole genome shotgun (WGS) entry which is preliminary data.</text>
</comment>
<dbReference type="SUPFAM" id="SSF53822">
    <property type="entry name" value="Periplasmic binding protein-like I"/>
    <property type="match status" value="1"/>
</dbReference>
<dbReference type="PANTHER" id="PTHR46847:SF1">
    <property type="entry name" value="D-ALLOSE-BINDING PERIPLASMIC PROTEIN-RELATED"/>
    <property type="match status" value="1"/>
</dbReference>
<keyword evidence="7" id="KW-1185">Reference proteome</keyword>
<keyword evidence="3" id="KW-0732">Signal</keyword>
<evidence type="ECO:0000256" key="4">
    <source>
        <dbReference type="SAM" id="MobiDB-lite"/>
    </source>
</evidence>
<evidence type="ECO:0000256" key="2">
    <source>
        <dbReference type="ARBA" id="ARBA00007639"/>
    </source>
</evidence>
<organism evidence="6 7">
    <name type="scientific">Mobilisporobacter senegalensis</name>
    <dbReference type="NCBI Taxonomy" id="1329262"/>
    <lineage>
        <taxon>Bacteria</taxon>
        <taxon>Bacillati</taxon>
        <taxon>Bacillota</taxon>
        <taxon>Clostridia</taxon>
        <taxon>Lachnospirales</taxon>
        <taxon>Lachnospiraceae</taxon>
        <taxon>Mobilisporobacter</taxon>
    </lineage>
</organism>
<gene>
    <name evidence="6" type="ORF">EDD66_11538</name>
</gene>
<dbReference type="Pfam" id="PF13407">
    <property type="entry name" value="Peripla_BP_4"/>
    <property type="match status" value="1"/>
</dbReference>
<dbReference type="Proteomes" id="UP000273083">
    <property type="component" value="Unassembled WGS sequence"/>
</dbReference>
<dbReference type="RefSeq" id="WP_123610796.1">
    <property type="nucleotide sequence ID" value="NZ_RJVG01000015.1"/>
</dbReference>
<reference evidence="6 7" key="1">
    <citation type="submission" date="2018-11" db="EMBL/GenBank/DDBJ databases">
        <title>Genomic Encyclopedia of Type Strains, Phase IV (KMG-IV): sequencing the most valuable type-strain genomes for metagenomic binning, comparative biology and taxonomic classification.</title>
        <authorList>
            <person name="Goeker M."/>
        </authorList>
    </citation>
    <scope>NUCLEOTIDE SEQUENCE [LARGE SCALE GENOMIC DNA]</scope>
    <source>
        <strain evidence="6 7">DSM 26537</strain>
    </source>
</reference>
<accession>A0A3N1X6E9</accession>
<dbReference type="EMBL" id="RJVG01000015">
    <property type="protein sequence ID" value="ROR22353.1"/>
    <property type="molecule type" value="Genomic_DNA"/>
</dbReference>
<feature type="compositionally biased region" description="Basic and acidic residues" evidence="4">
    <location>
        <begin position="321"/>
        <end position="336"/>
    </location>
</feature>
<dbReference type="GO" id="GO:0030246">
    <property type="term" value="F:carbohydrate binding"/>
    <property type="evidence" value="ECO:0007669"/>
    <property type="project" value="UniProtKB-ARBA"/>
</dbReference>